<sequence>MAIQDTSMENLLGRNRACTIRRDDQGVWNSFRAWLWFPLHLSLCAAFLGVMFTCVDGRAFMISSTMSFSRDGTGLYQAEVTALVSATLVVIRLIADVCSALLAWRLIVALLEKAGVTLEELCRIVDSRMPIMPRWYSVRQMFWSFFAIIVIVLMWPSSVAAPLANSSIQWIPSTRIIPSQVQDLAPPRIEPKNDWPALNYPETIQEITLKAATMGIRSPDFTGAFNRSSQGSPRRFLYLNPQFPQGGLGNMTMPFFEAVDIAWVPWPSELRTSDPLRNGSMMENPPLARRAGSLGFLQPRQWRFQDSAEYKAVAYKGKKTIPVLVGSIGTDQGTEDSQCPNTSTIFGVLPTVHQLRIAWYFNDRWAAYDCWLLAEVSFTAGKADQQACDITLIGAADDMHIAVPTNSSLVAELDIKPDLAVLPTLDLMTDVLRNLVLMNVGGAFRYNNLEGYIQGILSAAYYSTHSALLYQLKSSNETASAVQMESVIRASINRPRLYGWLALNSCLLIAALMLWIVWRITRVTSKVVQMPTLVALTMDLNAVSHFNGDGLCNAVALKSKDKKLGRMVWDKDSSIHCRKVRFATESKARENLSASTLYIPLK</sequence>
<dbReference type="AlphaFoldDB" id="A0A8K0R1T0"/>
<feature type="transmembrane region" description="Helical" evidence="1">
    <location>
        <begin position="75"/>
        <end position="95"/>
    </location>
</feature>
<protein>
    <recommendedName>
        <fullName evidence="4">Transmembrane protein</fullName>
    </recommendedName>
</protein>
<gene>
    <name evidence="2" type="ORF">FB567DRAFT_87133</name>
</gene>
<feature type="transmembrane region" description="Helical" evidence="1">
    <location>
        <begin position="142"/>
        <end position="164"/>
    </location>
</feature>
<comment type="caution">
    <text evidence="2">The sequence shown here is derived from an EMBL/GenBank/DDBJ whole genome shotgun (WGS) entry which is preliminary data.</text>
</comment>
<keyword evidence="1" id="KW-0812">Transmembrane</keyword>
<keyword evidence="3" id="KW-1185">Reference proteome</keyword>
<dbReference type="OrthoDB" id="5378430at2759"/>
<organism evidence="2 3">
    <name type="scientific">Paraphoma chrysanthemicola</name>
    <dbReference type="NCBI Taxonomy" id="798071"/>
    <lineage>
        <taxon>Eukaryota</taxon>
        <taxon>Fungi</taxon>
        <taxon>Dikarya</taxon>
        <taxon>Ascomycota</taxon>
        <taxon>Pezizomycotina</taxon>
        <taxon>Dothideomycetes</taxon>
        <taxon>Pleosporomycetidae</taxon>
        <taxon>Pleosporales</taxon>
        <taxon>Pleosporineae</taxon>
        <taxon>Phaeosphaeriaceae</taxon>
        <taxon>Paraphoma</taxon>
    </lineage>
</organism>
<evidence type="ECO:0000313" key="2">
    <source>
        <dbReference type="EMBL" id="KAH7083551.1"/>
    </source>
</evidence>
<dbReference type="EMBL" id="JAGMVJ010000013">
    <property type="protein sequence ID" value="KAH7083551.1"/>
    <property type="molecule type" value="Genomic_DNA"/>
</dbReference>
<evidence type="ECO:0000313" key="3">
    <source>
        <dbReference type="Proteomes" id="UP000813461"/>
    </source>
</evidence>
<feature type="transmembrane region" description="Helical" evidence="1">
    <location>
        <begin position="497"/>
        <end position="518"/>
    </location>
</feature>
<keyword evidence="1" id="KW-1133">Transmembrane helix</keyword>
<keyword evidence="1" id="KW-0472">Membrane</keyword>
<feature type="transmembrane region" description="Helical" evidence="1">
    <location>
        <begin position="33"/>
        <end position="55"/>
    </location>
</feature>
<reference evidence="2" key="1">
    <citation type="journal article" date="2021" name="Nat. Commun.">
        <title>Genetic determinants of endophytism in the Arabidopsis root mycobiome.</title>
        <authorList>
            <person name="Mesny F."/>
            <person name="Miyauchi S."/>
            <person name="Thiergart T."/>
            <person name="Pickel B."/>
            <person name="Atanasova L."/>
            <person name="Karlsson M."/>
            <person name="Huettel B."/>
            <person name="Barry K.W."/>
            <person name="Haridas S."/>
            <person name="Chen C."/>
            <person name="Bauer D."/>
            <person name="Andreopoulos W."/>
            <person name="Pangilinan J."/>
            <person name="LaButti K."/>
            <person name="Riley R."/>
            <person name="Lipzen A."/>
            <person name="Clum A."/>
            <person name="Drula E."/>
            <person name="Henrissat B."/>
            <person name="Kohler A."/>
            <person name="Grigoriev I.V."/>
            <person name="Martin F.M."/>
            <person name="Hacquard S."/>
        </authorList>
    </citation>
    <scope>NUCLEOTIDE SEQUENCE</scope>
    <source>
        <strain evidence="2">MPI-SDFR-AT-0120</strain>
    </source>
</reference>
<accession>A0A8K0R1T0</accession>
<evidence type="ECO:0000256" key="1">
    <source>
        <dbReference type="SAM" id="Phobius"/>
    </source>
</evidence>
<proteinExistence type="predicted"/>
<name>A0A8K0R1T0_9PLEO</name>
<dbReference type="Proteomes" id="UP000813461">
    <property type="component" value="Unassembled WGS sequence"/>
</dbReference>
<evidence type="ECO:0008006" key="4">
    <source>
        <dbReference type="Google" id="ProtNLM"/>
    </source>
</evidence>